<dbReference type="NCBIfam" id="TIGR00056">
    <property type="entry name" value="MlaE family lipid ABC transporter permease subunit"/>
    <property type="match status" value="1"/>
</dbReference>
<dbReference type="OrthoDB" id="9810518at2"/>
<dbReference type="PANTHER" id="PTHR30188">
    <property type="entry name" value="ABC TRANSPORTER PERMEASE PROTEIN-RELATED"/>
    <property type="match status" value="1"/>
</dbReference>
<feature type="transmembrane region" description="Helical" evidence="7">
    <location>
        <begin position="146"/>
        <end position="171"/>
    </location>
</feature>
<evidence type="ECO:0000313" key="8">
    <source>
        <dbReference type="EMBL" id="SHJ43423.1"/>
    </source>
</evidence>
<dbReference type="RefSeq" id="WP_072765075.1">
    <property type="nucleotide sequence ID" value="NZ_FQYX01000021.1"/>
</dbReference>
<protein>
    <submittedName>
        <fullName evidence="8">Phospholipid/cholesterol/gamma-HCH transport system permease protein</fullName>
    </submittedName>
</protein>
<dbReference type="InterPro" id="IPR003453">
    <property type="entry name" value="ABC_MlaE_roteobac"/>
</dbReference>
<evidence type="ECO:0000256" key="4">
    <source>
        <dbReference type="ARBA" id="ARBA00022692"/>
    </source>
</evidence>
<evidence type="ECO:0000256" key="1">
    <source>
        <dbReference type="ARBA" id="ARBA00004141"/>
    </source>
</evidence>
<keyword evidence="3" id="KW-0813">Transport</keyword>
<comment type="similarity">
    <text evidence="2 7">Belongs to the MlaE permease family.</text>
</comment>
<dbReference type="EMBL" id="FQYX01000021">
    <property type="protein sequence ID" value="SHJ43423.1"/>
    <property type="molecule type" value="Genomic_DNA"/>
</dbReference>
<dbReference type="InterPro" id="IPR030802">
    <property type="entry name" value="Permease_MalE"/>
</dbReference>
<evidence type="ECO:0000256" key="2">
    <source>
        <dbReference type="ARBA" id="ARBA00007556"/>
    </source>
</evidence>
<keyword evidence="9" id="KW-1185">Reference proteome</keyword>
<dbReference type="Pfam" id="PF02405">
    <property type="entry name" value="MlaE"/>
    <property type="match status" value="1"/>
</dbReference>
<evidence type="ECO:0000256" key="3">
    <source>
        <dbReference type="ARBA" id="ARBA00022448"/>
    </source>
</evidence>
<feature type="transmembrane region" description="Helical" evidence="7">
    <location>
        <begin position="191"/>
        <end position="216"/>
    </location>
</feature>
<dbReference type="PANTHER" id="PTHR30188:SF4">
    <property type="entry name" value="PROTEIN TRIGALACTOSYLDIACYLGLYCEROL 1, CHLOROPLASTIC"/>
    <property type="match status" value="1"/>
</dbReference>
<dbReference type="GO" id="GO:0043190">
    <property type="term" value="C:ATP-binding cassette (ABC) transporter complex"/>
    <property type="evidence" value="ECO:0007669"/>
    <property type="project" value="InterPro"/>
</dbReference>
<evidence type="ECO:0000256" key="5">
    <source>
        <dbReference type="ARBA" id="ARBA00022989"/>
    </source>
</evidence>
<keyword evidence="6 7" id="KW-0472">Membrane</keyword>
<sequence>MVMGSHIVVGIRQFFEQIGELSFFFGRFLKEAIKPPFEFSELLHQCYSVGNRSLPLVGITGFIIGLVLTLQTRPTLEEFGAVSWMPNMVGISIIREIGPVIVALICAGRIASGMGAELGSMRVTEQIDAMEVSGTNPFKYLVVTRIIATTMMIPILTIFGDVLALYGSFLVENFKGNVSFQLYFNQVFDALSFGDLIPAIVKSFFFGMAIGLVGCFKGYNCKKGTVGVGVAANTAVVMASMLIFILDFIAVFISDIFYDL</sequence>
<organism evidence="8 9">
    <name type="scientific">Arenibacter nanhaiticus</name>
    <dbReference type="NCBI Taxonomy" id="558155"/>
    <lineage>
        <taxon>Bacteria</taxon>
        <taxon>Pseudomonadati</taxon>
        <taxon>Bacteroidota</taxon>
        <taxon>Flavobacteriia</taxon>
        <taxon>Flavobacteriales</taxon>
        <taxon>Flavobacteriaceae</taxon>
        <taxon>Arenibacter</taxon>
    </lineage>
</organism>
<name>A0A1M6J9S2_9FLAO</name>
<feature type="transmembrane region" description="Helical" evidence="7">
    <location>
        <begin position="92"/>
        <end position="112"/>
    </location>
</feature>
<evidence type="ECO:0000256" key="7">
    <source>
        <dbReference type="RuleBase" id="RU362044"/>
    </source>
</evidence>
<reference evidence="9" key="1">
    <citation type="submission" date="2016-11" db="EMBL/GenBank/DDBJ databases">
        <authorList>
            <person name="Varghese N."/>
            <person name="Submissions S."/>
        </authorList>
    </citation>
    <scope>NUCLEOTIDE SEQUENCE [LARGE SCALE GENOMIC DNA]</scope>
    <source>
        <strain evidence="9">CGMCC 1.8863</strain>
    </source>
</reference>
<feature type="transmembrane region" description="Helical" evidence="7">
    <location>
        <begin position="54"/>
        <end position="72"/>
    </location>
</feature>
<comment type="subcellular location">
    <subcellularLocation>
        <location evidence="1">Membrane</location>
        <topology evidence="1">Multi-pass membrane protein</topology>
    </subcellularLocation>
</comment>
<keyword evidence="4 7" id="KW-0812">Transmembrane</keyword>
<keyword evidence="5 7" id="KW-1133">Transmembrane helix</keyword>
<dbReference type="STRING" id="558155.SAMN04487911_12115"/>
<evidence type="ECO:0000313" key="9">
    <source>
        <dbReference type="Proteomes" id="UP000184231"/>
    </source>
</evidence>
<gene>
    <name evidence="8" type="ORF">SAMN04487911_12115</name>
</gene>
<proteinExistence type="inferred from homology"/>
<dbReference type="AlphaFoldDB" id="A0A1M6J9S2"/>
<dbReference type="GO" id="GO:0005548">
    <property type="term" value="F:phospholipid transporter activity"/>
    <property type="evidence" value="ECO:0007669"/>
    <property type="project" value="TreeGrafter"/>
</dbReference>
<dbReference type="Proteomes" id="UP000184231">
    <property type="component" value="Unassembled WGS sequence"/>
</dbReference>
<feature type="transmembrane region" description="Helical" evidence="7">
    <location>
        <begin position="228"/>
        <end position="253"/>
    </location>
</feature>
<accession>A0A1M6J9S2</accession>
<evidence type="ECO:0000256" key="6">
    <source>
        <dbReference type="ARBA" id="ARBA00023136"/>
    </source>
</evidence>